<evidence type="ECO:0000256" key="3">
    <source>
        <dbReference type="ARBA" id="ARBA00022692"/>
    </source>
</evidence>
<keyword evidence="3 6" id="KW-0812">Transmembrane</keyword>
<protein>
    <submittedName>
        <fullName evidence="7">Uncharacterized protein</fullName>
    </submittedName>
</protein>
<keyword evidence="5 6" id="KW-0472">Membrane</keyword>
<evidence type="ECO:0000256" key="1">
    <source>
        <dbReference type="ARBA" id="ARBA00004141"/>
    </source>
</evidence>
<feature type="transmembrane region" description="Helical" evidence="6">
    <location>
        <begin position="30"/>
        <end position="51"/>
    </location>
</feature>
<name>E3FF23_STIAD</name>
<dbReference type="KEGG" id="sur:STAUR_2400"/>
<dbReference type="eggNOG" id="COG0628">
    <property type="taxonomic scope" value="Bacteria"/>
</dbReference>
<evidence type="ECO:0000256" key="6">
    <source>
        <dbReference type="SAM" id="Phobius"/>
    </source>
</evidence>
<reference evidence="7 8" key="1">
    <citation type="journal article" date="2011" name="Mol. Biol. Evol.">
        <title>Comparative genomic analysis of fruiting body formation in Myxococcales.</title>
        <authorList>
            <person name="Huntley S."/>
            <person name="Hamann N."/>
            <person name="Wegener-Feldbrugge S."/>
            <person name="Treuner-Lange A."/>
            <person name="Kube M."/>
            <person name="Reinhardt R."/>
            <person name="Klages S."/>
            <person name="Muller R."/>
            <person name="Ronning C.M."/>
            <person name="Nierman W.C."/>
            <person name="Sogaard-Andersen L."/>
        </authorList>
    </citation>
    <scope>NUCLEOTIDE SEQUENCE [LARGE SCALE GENOMIC DNA]</scope>
    <source>
        <strain evidence="7 8">DW4/3-1</strain>
    </source>
</reference>
<dbReference type="EMBL" id="CP002271">
    <property type="protein sequence ID" value="ADO70204.1"/>
    <property type="molecule type" value="Genomic_DNA"/>
</dbReference>
<dbReference type="GO" id="GO:0016020">
    <property type="term" value="C:membrane"/>
    <property type="evidence" value="ECO:0007669"/>
    <property type="project" value="UniProtKB-SubCell"/>
</dbReference>
<proteinExistence type="inferred from homology"/>
<dbReference type="Pfam" id="PF01594">
    <property type="entry name" value="AI-2E_transport"/>
    <property type="match status" value="1"/>
</dbReference>
<dbReference type="Proteomes" id="UP000001351">
    <property type="component" value="Chromosome"/>
</dbReference>
<evidence type="ECO:0000313" key="8">
    <source>
        <dbReference type="Proteomes" id="UP000001351"/>
    </source>
</evidence>
<evidence type="ECO:0000313" key="7">
    <source>
        <dbReference type="EMBL" id="ADO70204.1"/>
    </source>
</evidence>
<gene>
    <name evidence="7" type="ordered locus">STAUR_2400</name>
</gene>
<organism evidence="7 8">
    <name type="scientific">Stigmatella aurantiaca (strain DW4/3-1)</name>
    <dbReference type="NCBI Taxonomy" id="378806"/>
    <lineage>
        <taxon>Bacteria</taxon>
        <taxon>Pseudomonadati</taxon>
        <taxon>Myxococcota</taxon>
        <taxon>Myxococcia</taxon>
        <taxon>Myxococcales</taxon>
        <taxon>Cystobacterineae</taxon>
        <taxon>Archangiaceae</taxon>
        <taxon>Stigmatella</taxon>
    </lineage>
</organism>
<dbReference type="InterPro" id="IPR002549">
    <property type="entry name" value="AI-2E-like"/>
</dbReference>
<evidence type="ECO:0000256" key="4">
    <source>
        <dbReference type="ARBA" id="ARBA00022989"/>
    </source>
</evidence>
<keyword evidence="8" id="KW-1185">Reference proteome</keyword>
<evidence type="ECO:0000256" key="2">
    <source>
        <dbReference type="ARBA" id="ARBA00009773"/>
    </source>
</evidence>
<sequence length="83" mass="8503">MIKTIFQAIIQPKVVGDAVDLSPTLTFVGVISWGGLLGALGALLAVPLTLLEKALLIDSDPAAGWLVPLLSGSGGRKNSGEYS</sequence>
<dbReference type="HOGENOM" id="CLU_2540970_0_0_7"/>
<evidence type="ECO:0000256" key="5">
    <source>
        <dbReference type="ARBA" id="ARBA00023136"/>
    </source>
</evidence>
<dbReference type="STRING" id="378806.STAUR_2400"/>
<dbReference type="AlphaFoldDB" id="E3FF23"/>
<keyword evidence="4 6" id="KW-1133">Transmembrane helix</keyword>
<comment type="similarity">
    <text evidence="2">Belongs to the autoinducer-2 exporter (AI-2E) (TC 2.A.86) family.</text>
</comment>
<comment type="subcellular location">
    <subcellularLocation>
        <location evidence="1">Membrane</location>
        <topology evidence="1">Multi-pass membrane protein</topology>
    </subcellularLocation>
</comment>
<accession>E3FF23</accession>